<organism evidence="2 3">
    <name type="scientific">Polyplax serrata</name>
    <name type="common">Common mouse louse</name>
    <dbReference type="NCBI Taxonomy" id="468196"/>
    <lineage>
        <taxon>Eukaryota</taxon>
        <taxon>Metazoa</taxon>
        <taxon>Ecdysozoa</taxon>
        <taxon>Arthropoda</taxon>
        <taxon>Hexapoda</taxon>
        <taxon>Insecta</taxon>
        <taxon>Pterygota</taxon>
        <taxon>Neoptera</taxon>
        <taxon>Paraneoptera</taxon>
        <taxon>Psocodea</taxon>
        <taxon>Troctomorpha</taxon>
        <taxon>Phthiraptera</taxon>
        <taxon>Anoplura</taxon>
        <taxon>Polyplacidae</taxon>
        <taxon>Polyplax</taxon>
    </lineage>
</organism>
<reference evidence="2 3" key="1">
    <citation type="submission" date="2023-09" db="EMBL/GenBank/DDBJ databases">
        <title>Genomes of two closely related lineages of the louse Polyplax serrata with different host specificities.</title>
        <authorList>
            <person name="Martinu J."/>
            <person name="Tarabai H."/>
            <person name="Stefka J."/>
            <person name="Hypsa V."/>
        </authorList>
    </citation>
    <scope>NUCLEOTIDE SEQUENCE [LARGE SCALE GENOMIC DNA]</scope>
    <source>
        <strain evidence="2">98ZLc_SE</strain>
    </source>
</reference>
<evidence type="ECO:0000256" key="1">
    <source>
        <dbReference type="SAM" id="SignalP"/>
    </source>
</evidence>
<evidence type="ECO:0000313" key="2">
    <source>
        <dbReference type="EMBL" id="KAK6640209.1"/>
    </source>
</evidence>
<accession>A0ABR1BDV8</accession>
<comment type="caution">
    <text evidence="2">The sequence shown here is derived from an EMBL/GenBank/DDBJ whole genome shotgun (WGS) entry which is preliminary data.</text>
</comment>
<dbReference type="EMBL" id="JAWJWF010000001">
    <property type="protein sequence ID" value="KAK6640209.1"/>
    <property type="molecule type" value="Genomic_DNA"/>
</dbReference>
<proteinExistence type="predicted"/>
<protein>
    <submittedName>
        <fullName evidence="2">Uncharacterized protein</fullName>
    </submittedName>
</protein>
<name>A0ABR1BDV8_POLSC</name>
<dbReference type="Proteomes" id="UP001359485">
    <property type="component" value="Unassembled WGS sequence"/>
</dbReference>
<keyword evidence="3" id="KW-1185">Reference proteome</keyword>
<keyword evidence="1" id="KW-0732">Signal</keyword>
<evidence type="ECO:0000313" key="3">
    <source>
        <dbReference type="Proteomes" id="UP001359485"/>
    </source>
</evidence>
<sequence length="111" mass="12407">MKLSLVNSSGCLLVCLLLCMTGFAIEIPEDDGHPILHDFVGSVVDFVDSLNIKQKNPAVAAVWENFVGSDNWSMNVKVMYQYKNINCEIDVHVSDNKIEVKHLSCLPVKRD</sequence>
<feature type="chain" id="PRO_5046971043" evidence="1">
    <location>
        <begin position="25"/>
        <end position="111"/>
    </location>
</feature>
<gene>
    <name evidence="2" type="ORF">RUM44_011895</name>
</gene>
<feature type="signal peptide" evidence="1">
    <location>
        <begin position="1"/>
        <end position="24"/>
    </location>
</feature>